<evidence type="ECO:0000256" key="13">
    <source>
        <dbReference type="SAM" id="Phobius"/>
    </source>
</evidence>
<keyword evidence="2" id="KW-1003">Cell membrane</keyword>
<keyword evidence="12" id="KW-0807">Transducer</keyword>
<dbReference type="PROSITE" id="PS50262">
    <property type="entry name" value="G_PROTEIN_RECEP_F1_2"/>
    <property type="match status" value="1"/>
</dbReference>
<dbReference type="Pfam" id="PF13853">
    <property type="entry name" value="7tm_4"/>
    <property type="match status" value="1"/>
</dbReference>
<dbReference type="GO" id="GO:0004984">
    <property type="term" value="F:olfactory receptor activity"/>
    <property type="evidence" value="ECO:0007669"/>
    <property type="project" value="InterPro"/>
</dbReference>
<dbReference type="InterPro" id="IPR017452">
    <property type="entry name" value="GPCR_Rhodpsn_7TM"/>
</dbReference>
<feature type="transmembrane region" description="Helical" evidence="13">
    <location>
        <begin position="95"/>
        <end position="117"/>
    </location>
</feature>
<organism evidence="15 16">
    <name type="scientific">Scleropages formosus</name>
    <name type="common">Asian bonytongue</name>
    <name type="synonym">Osteoglossum formosum</name>
    <dbReference type="NCBI Taxonomy" id="113540"/>
    <lineage>
        <taxon>Eukaryota</taxon>
        <taxon>Metazoa</taxon>
        <taxon>Chordata</taxon>
        <taxon>Craniata</taxon>
        <taxon>Vertebrata</taxon>
        <taxon>Euteleostomi</taxon>
        <taxon>Actinopterygii</taxon>
        <taxon>Neopterygii</taxon>
        <taxon>Teleostei</taxon>
        <taxon>Osteoglossocephala</taxon>
        <taxon>Osteoglossomorpha</taxon>
        <taxon>Osteoglossiformes</taxon>
        <taxon>Osteoglossidae</taxon>
        <taxon>Scleropages</taxon>
    </lineage>
</organism>
<dbReference type="Proteomes" id="UP000034805">
    <property type="component" value="Unassembled WGS sequence"/>
</dbReference>
<feature type="transmembrane region" description="Helical" evidence="13">
    <location>
        <begin position="198"/>
        <end position="217"/>
    </location>
</feature>
<keyword evidence="4 13" id="KW-0812">Transmembrane</keyword>
<keyword evidence="5" id="KW-0552">Olfaction</keyword>
<dbReference type="InterPro" id="IPR052921">
    <property type="entry name" value="GPCR1_Superfamily_Member"/>
</dbReference>
<keyword evidence="3" id="KW-0716">Sensory transduction</keyword>
<protein>
    <submittedName>
        <fullName evidence="15">Olfactory receptor 13D1-like</fullName>
    </submittedName>
</protein>
<dbReference type="InterPro" id="IPR000725">
    <property type="entry name" value="Olfact_rcpt"/>
</dbReference>
<dbReference type="KEGG" id="sfm:108924801"/>
<evidence type="ECO:0000259" key="14">
    <source>
        <dbReference type="PROSITE" id="PS50262"/>
    </source>
</evidence>
<feature type="transmembrane region" description="Helical" evidence="13">
    <location>
        <begin position="268"/>
        <end position="289"/>
    </location>
</feature>
<evidence type="ECO:0000256" key="5">
    <source>
        <dbReference type="ARBA" id="ARBA00022725"/>
    </source>
</evidence>
<feature type="transmembrane region" description="Helical" evidence="13">
    <location>
        <begin position="57"/>
        <end position="75"/>
    </location>
</feature>
<comment type="subcellular location">
    <subcellularLocation>
        <location evidence="1">Cell membrane</location>
        <topology evidence="1">Multi-pass membrane protein</topology>
    </subcellularLocation>
</comment>
<dbReference type="PANTHER" id="PTHR26451">
    <property type="entry name" value="G_PROTEIN_RECEP_F1_2 DOMAIN-CONTAINING PROTEIN"/>
    <property type="match status" value="1"/>
</dbReference>
<dbReference type="GO" id="GO:0005886">
    <property type="term" value="C:plasma membrane"/>
    <property type="evidence" value="ECO:0007669"/>
    <property type="project" value="UniProtKB-SubCell"/>
</dbReference>
<feature type="transmembrane region" description="Helical" evidence="13">
    <location>
        <begin position="229"/>
        <end position="248"/>
    </location>
</feature>
<accession>A0A0P7VJM1</accession>
<sequence length="315" mass="35839">MDTSPAAVFTLSGANESWTMKYIVFAFTAQGYFLTLFLNVTLIAVIGLEKELHQPMYIFLCNLCVNGLYGTLGFYPKFMSDLLSDSHVVSYNGCLLQSFIIFSYALCELTNLTVMAVDRYVAICKPLHYHSTVTRVRAGKMLVFVWMLPCCSVVLSILITTKMSFCGGTVQHNTLYCKLTISTCREQLLKFVFNGISTSFYLSMALFVVYSYGKIFFACRKSRQNQSKFVQTCVPHLITYLHYIFVVLCDSFSIRLSGTDLPQWFQNFMSVAFLVTPPVLNPLIYGMNLTPIRTKIRKMLQIRQENCVFSDSSKE</sequence>
<evidence type="ECO:0000256" key="7">
    <source>
        <dbReference type="ARBA" id="ARBA00023040"/>
    </source>
</evidence>
<evidence type="ECO:0000313" key="15">
    <source>
        <dbReference type="EMBL" id="KPP73830.1"/>
    </source>
</evidence>
<comment type="caution">
    <text evidence="15">The sequence shown here is derived from an EMBL/GenBank/DDBJ whole genome shotgun (WGS) entry which is preliminary data.</text>
</comment>
<dbReference type="PROSITE" id="PS00237">
    <property type="entry name" value="G_PROTEIN_RECEP_F1_1"/>
    <property type="match status" value="1"/>
</dbReference>
<dbReference type="InterPro" id="IPR000276">
    <property type="entry name" value="GPCR_Rhodpsn"/>
</dbReference>
<dbReference type="SUPFAM" id="SSF81321">
    <property type="entry name" value="Family A G protein-coupled receptor-like"/>
    <property type="match status" value="1"/>
</dbReference>
<gene>
    <name evidence="15" type="ORF">Z043_107066</name>
</gene>
<evidence type="ECO:0000256" key="11">
    <source>
        <dbReference type="ARBA" id="ARBA00023180"/>
    </source>
</evidence>
<feature type="domain" description="G-protein coupled receptors family 1 profile" evidence="14">
    <location>
        <begin position="38"/>
        <end position="285"/>
    </location>
</feature>
<dbReference type="GO" id="GO:0004930">
    <property type="term" value="F:G protein-coupled receptor activity"/>
    <property type="evidence" value="ECO:0007669"/>
    <property type="project" value="UniProtKB-KW"/>
</dbReference>
<evidence type="ECO:0000256" key="9">
    <source>
        <dbReference type="ARBA" id="ARBA00023157"/>
    </source>
</evidence>
<keyword evidence="9" id="KW-1015">Disulfide bond</keyword>
<evidence type="ECO:0000256" key="4">
    <source>
        <dbReference type="ARBA" id="ARBA00022692"/>
    </source>
</evidence>
<keyword evidence="7" id="KW-0297">G-protein coupled receptor</keyword>
<dbReference type="EMBL" id="JARO02002011">
    <property type="protein sequence ID" value="KPP73830.1"/>
    <property type="molecule type" value="Genomic_DNA"/>
</dbReference>
<evidence type="ECO:0000256" key="2">
    <source>
        <dbReference type="ARBA" id="ARBA00022475"/>
    </source>
</evidence>
<feature type="transmembrane region" description="Helical" evidence="13">
    <location>
        <begin position="138"/>
        <end position="159"/>
    </location>
</feature>
<keyword evidence="11" id="KW-0325">Glycoprotein</keyword>
<dbReference type="AlphaFoldDB" id="A0A0P7VJM1"/>
<evidence type="ECO:0000256" key="3">
    <source>
        <dbReference type="ARBA" id="ARBA00022606"/>
    </source>
</evidence>
<keyword evidence="8 13" id="KW-0472">Membrane</keyword>
<dbReference type="GO" id="GO:0005549">
    <property type="term" value="F:odorant binding"/>
    <property type="evidence" value="ECO:0007669"/>
    <property type="project" value="TreeGrafter"/>
</dbReference>
<dbReference type="Gene3D" id="1.20.1070.10">
    <property type="entry name" value="Rhodopsin 7-helix transmembrane proteins"/>
    <property type="match status" value="1"/>
</dbReference>
<dbReference type="PRINTS" id="PR00245">
    <property type="entry name" value="OLFACTORYR"/>
</dbReference>
<name>A0A0P7VJM1_SCLFO</name>
<evidence type="ECO:0000256" key="8">
    <source>
        <dbReference type="ARBA" id="ARBA00023136"/>
    </source>
</evidence>
<evidence type="ECO:0000256" key="12">
    <source>
        <dbReference type="ARBA" id="ARBA00023224"/>
    </source>
</evidence>
<evidence type="ECO:0000256" key="1">
    <source>
        <dbReference type="ARBA" id="ARBA00004651"/>
    </source>
</evidence>
<evidence type="ECO:0000313" key="16">
    <source>
        <dbReference type="Proteomes" id="UP000034805"/>
    </source>
</evidence>
<dbReference type="FunFam" id="1.20.1070.10:FF:000024">
    <property type="entry name" value="Olfactory receptor"/>
    <property type="match status" value="1"/>
</dbReference>
<proteinExistence type="predicted"/>
<evidence type="ECO:0000256" key="6">
    <source>
        <dbReference type="ARBA" id="ARBA00022989"/>
    </source>
</evidence>
<keyword evidence="6 13" id="KW-1133">Transmembrane helix</keyword>
<feature type="transmembrane region" description="Helical" evidence="13">
    <location>
        <begin position="22"/>
        <end position="45"/>
    </location>
</feature>
<evidence type="ECO:0000256" key="10">
    <source>
        <dbReference type="ARBA" id="ARBA00023170"/>
    </source>
</evidence>
<keyword evidence="10 15" id="KW-0675">Receptor</keyword>
<reference evidence="15 16" key="1">
    <citation type="submission" date="2015-08" db="EMBL/GenBank/DDBJ databases">
        <title>The genome of the Asian arowana (Scleropages formosus).</title>
        <authorList>
            <person name="Tan M.H."/>
            <person name="Gan H.M."/>
            <person name="Croft L.J."/>
            <person name="Austin C.M."/>
        </authorList>
    </citation>
    <scope>NUCLEOTIDE SEQUENCE [LARGE SCALE GENOMIC DNA]</scope>
    <source>
        <strain evidence="15">Aro1</strain>
    </source>
</reference>
<dbReference type="PANTHER" id="PTHR26451:SF860">
    <property type="entry name" value="ODORANT RECEPTOR-RELATED"/>
    <property type="match status" value="1"/>
</dbReference>